<protein>
    <recommendedName>
        <fullName evidence="3">Heme exporter protein D</fullName>
    </recommendedName>
</protein>
<evidence type="ECO:0008006" key="3">
    <source>
        <dbReference type="Google" id="ProtNLM"/>
    </source>
</evidence>
<organism evidence="1 2">
    <name type="scientific">Sphingomonas carotinifaciens</name>
    <dbReference type="NCBI Taxonomy" id="1166323"/>
    <lineage>
        <taxon>Bacteria</taxon>
        <taxon>Pseudomonadati</taxon>
        <taxon>Pseudomonadota</taxon>
        <taxon>Alphaproteobacteria</taxon>
        <taxon>Sphingomonadales</taxon>
        <taxon>Sphingomonadaceae</taxon>
        <taxon>Sphingomonas</taxon>
    </lineage>
</organism>
<reference evidence="1 2" key="1">
    <citation type="submission" date="2016-10" db="EMBL/GenBank/DDBJ databases">
        <authorList>
            <person name="Varghese N."/>
            <person name="Submissions S."/>
        </authorList>
    </citation>
    <scope>NUCLEOTIDE SEQUENCE [LARGE SCALE GENOMIC DNA]</scope>
    <source>
        <strain evidence="1 2">S7-754</strain>
    </source>
</reference>
<evidence type="ECO:0000313" key="1">
    <source>
        <dbReference type="EMBL" id="SDE71860.1"/>
    </source>
</evidence>
<dbReference type="Proteomes" id="UP000323502">
    <property type="component" value="Unassembled WGS sequence"/>
</dbReference>
<keyword evidence="2" id="KW-1185">Reference proteome</keyword>
<dbReference type="AlphaFoldDB" id="A0A1G7F7D8"/>
<sequence>MNHWSFVSAAYAVALGGSGVLALVSWLAMKRAEK</sequence>
<dbReference type="EMBL" id="FNBI01000001">
    <property type="protein sequence ID" value="SDE71860.1"/>
    <property type="molecule type" value="Genomic_DNA"/>
</dbReference>
<proteinExistence type="predicted"/>
<accession>A0A1G7F7D8</accession>
<evidence type="ECO:0000313" key="2">
    <source>
        <dbReference type="Proteomes" id="UP000323502"/>
    </source>
</evidence>
<gene>
    <name evidence="1" type="ORF">SAMN05216557_101271</name>
</gene>
<name>A0A1G7F7D8_9SPHN</name>